<dbReference type="InterPro" id="IPR010167">
    <property type="entry name" value="NH2A_AcTrfase"/>
</dbReference>
<evidence type="ECO:0000256" key="1">
    <source>
        <dbReference type="ARBA" id="ARBA00022679"/>
    </source>
</evidence>
<keyword evidence="2" id="KW-0012">Acyltransferase</keyword>
<dbReference type="OrthoDB" id="4249167at2"/>
<proteinExistence type="predicted"/>
<dbReference type="SUPFAM" id="SSF55729">
    <property type="entry name" value="Acyl-CoA N-acyltransferases (Nat)"/>
    <property type="match status" value="1"/>
</dbReference>
<dbReference type="GO" id="GO:0004042">
    <property type="term" value="F:L-glutamate N-acetyltransferase activity"/>
    <property type="evidence" value="ECO:0007669"/>
    <property type="project" value="InterPro"/>
</dbReference>
<dbReference type="InterPro" id="IPR000182">
    <property type="entry name" value="GNAT_dom"/>
</dbReference>
<protein>
    <submittedName>
        <fullName evidence="4">GNAT family N-acetyltransferase</fullName>
    </submittedName>
</protein>
<reference evidence="5" key="1">
    <citation type="submission" date="2018-07" db="EMBL/GenBank/DDBJ databases">
        <title>Streptacidiphilus bronchialis DSM 106435 chromosome.</title>
        <authorList>
            <person name="Batra D."/>
            <person name="Gulvik C.A."/>
        </authorList>
    </citation>
    <scope>NUCLEOTIDE SEQUENCE [LARGE SCALE GENOMIC DNA]</scope>
    <source>
        <strain evidence="5">DSM 106435</strain>
    </source>
</reference>
<dbReference type="InterPro" id="IPR016181">
    <property type="entry name" value="Acyl_CoA_acyltransferase"/>
</dbReference>
<name>A0A345T6R9_9ACTN</name>
<dbReference type="Gene3D" id="3.40.630.30">
    <property type="match status" value="1"/>
</dbReference>
<dbReference type="GO" id="GO:0005737">
    <property type="term" value="C:cytoplasm"/>
    <property type="evidence" value="ECO:0007669"/>
    <property type="project" value="InterPro"/>
</dbReference>
<keyword evidence="1 4" id="KW-0808">Transferase</keyword>
<dbReference type="Pfam" id="PF13508">
    <property type="entry name" value="Acetyltransf_7"/>
    <property type="match status" value="1"/>
</dbReference>
<dbReference type="PANTHER" id="PTHR30602:SF12">
    <property type="entry name" value="AMINO-ACID ACETYLTRANSFERASE NAGS1, CHLOROPLASTIC-RELATED"/>
    <property type="match status" value="1"/>
</dbReference>
<dbReference type="EMBL" id="CP031264">
    <property type="protein sequence ID" value="AXI81674.1"/>
    <property type="molecule type" value="Genomic_DNA"/>
</dbReference>
<dbReference type="Proteomes" id="UP000249340">
    <property type="component" value="Chromosome"/>
</dbReference>
<evidence type="ECO:0000313" key="5">
    <source>
        <dbReference type="Proteomes" id="UP000249340"/>
    </source>
</evidence>
<sequence length="162" mass="17273">MPGGPEGVRRAAASDAAALHRLSERFVRSGALRRRPPELYAARAGEFLVVDGPEGGAPVGCVALRTYREGVRRTDAVLYNFCVLADCQGTGVGSRLLTAALLEAAARSAAEVFTATTGGAELFLRCGFREVPAERAPQEWARALDPTRGSRVYARRPPALPH</sequence>
<gene>
    <name evidence="4" type="ORF">C7M71_026070</name>
</gene>
<evidence type="ECO:0000256" key="2">
    <source>
        <dbReference type="ARBA" id="ARBA00023315"/>
    </source>
</evidence>
<dbReference type="GO" id="GO:0006526">
    <property type="term" value="P:L-arginine biosynthetic process"/>
    <property type="evidence" value="ECO:0007669"/>
    <property type="project" value="InterPro"/>
</dbReference>
<evidence type="ECO:0000313" key="4">
    <source>
        <dbReference type="EMBL" id="AXI81674.1"/>
    </source>
</evidence>
<evidence type="ECO:0000259" key="3">
    <source>
        <dbReference type="PROSITE" id="PS51186"/>
    </source>
</evidence>
<organism evidence="4 5">
    <name type="scientific">Peterkaempfera bronchialis</name>
    <dbReference type="NCBI Taxonomy" id="2126346"/>
    <lineage>
        <taxon>Bacteria</taxon>
        <taxon>Bacillati</taxon>
        <taxon>Actinomycetota</taxon>
        <taxon>Actinomycetes</taxon>
        <taxon>Kitasatosporales</taxon>
        <taxon>Streptomycetaceae</taxon>
        <taxon>Peterkaempfera</taxon>
    </lineage>
</organism>
<dbReference type="KEGG" id="stri:C7M71_026070"/>
<dbReference type="CDD" id="cd04301">
    <property type="entry name" value="NAT_SF"/>
    <property type="match status" value="1"/>
</dbReference>
<dbReference type="PROSITE" id="PS51186">
    <property type="entry name" value="GNAT"/>
    <property type="match status" value="1"/>
</dbReference>
<dbReference type="PANTHER" id="PTHR30602">
    <property type="entry name" value="AMINO-ACID ACETYLTRANSFERASE"/>
    <property type="match status" value="1"/>
</dbReference>
<dbReference type="AlphaFoldDB" id="A0A345T6R9"/>
<accession>A0A345T6R9</accession>
<keyword evidence="5" id="KW-1185">Reference proteome</keyword>
<feature type="domain" description="N-acetyltransferase" evidence="3">
    <location>
        <begin position="6"/>
        <end position="145"/>
    </location>
</feature>